<dbReference type="RefSeq" id="WP_101028969.1">
    <property type="nucleotide sequence ID" value="NZ_CABMMZ010000045.1"/>
</dbReference>
<evidence type="ECO:0000259" key="11">
    <source>
        <dbReference type="PROSITE" id="PS50893"/>
    </source>
</evidence>
<reference evidence="12" key="1">
    <citation type="journal article" date="2018" name="Environ. Microbiol.">
        <title>Sporulation capability and amylosome conservation among diverse human colonic and rumen isolates of the keystone starch-degrader Ruminococcus bromii.</title>
        <authorList>
            <person name="Mukhopadhya I."/>
            <person name="Morais S."/>
            <person name="Laverde-Gomez J."/>
            <person name="Sheridan P.O."/>
            <person name="Walker A.W."/>
            <person name="Kelly W."/>
            <person name="Klieve A.V."/>
            <person name="Ouwerkerk D."/>
            <person name="Duncan S.H."/>
            <person name="Louis P."/>
            <person name="Koropatkin N."/>
            <person name="Cockburn D."/>
            <person name="Kibler R."/>
            <person name="Cooper P.J."/>
            <person name="Sandoval C."/>
            <person name="Crost E."/>
            <person name="Juge N."/>
            <person name="Bayer E.A."/>
            <person name="Flint H.J."/>
        </authorList>
    </citation>
    <scope>NUCLEOTIDE SEQUENCE [LARGE SCALE GENOMIC DNA]</scope>
    <source>
        <strain evidence="12">ATCC 27255</strain>
    </source>
</reference>
<evidence type="ECO:0000256" key="8">
    <source>
        <dbReference type="ARBA" id="ARBA00023306"/>
    </source>
</evidence>
<dbReference type="PANTHER" id="PTHR24220">
    <property type="entry name" value="IMPORT ATP-BINDING PROTEIN"/>
    <property type="match status" value="1"/>
</dbReference>
<protein>
    <recommendedName>
        <fullName evidence="2 9">Cell division ATP-binding protein FtsE</fullName>
    </recommendedName>
</protein>
<evidence type="ECO:0000256" key="2">
    <source>
        <dbReference type="ARBA" id="ARBA00020019"/>
    </source>
</evidence>
<evidence type="ECO:0000256" key="9">
    <source>
        <dbReference type="RuleBase" id="RU365094"/>
    </source>
</evidence>
<keyword evidence="4 9" id="KW-0132">Cell division</keyword>
<keyword evidence="7 9" id="KW-0472">Membrane</keyword>
<accession>A0A2N0UUX9</accession>
<comment type="caution">
    <text evidence="12">The sequence shown here is derived from an EMBL/GenBank/DDBJ whole genome shotgun (WGS) entry which is preliminary data.</text>
</comment>
<feature type="domain" description="ABC transporter" evidence="11">
    <location>
        <begin position="2"/>
        <end position="237"/>
    </location>
</feature>
<dbReference type="NCBIfam" id="TIGR02673">
    <property type="entry name" value="FtsE"/>
    <property type="match status" value="1"/>
</dbReference>
<dbReference type="GO" id="GO:0005886">
    <property type="term" value="C:plasma membrane"/>
    <property type="evidence" value="ECO:0007669"/>
    <property type="project" value="UniProtKB-SubCell"/>
</dbReference>
<keyword evidence="8 9" id="KW-0131">Cell cycle</keyword>
<dbReference type="InterPro" id="IPR005286">
    <property type="entry name" value="Cell_div_FtsE"/>
</dbReference>
<evidence type="ECO:0000256" key="3">
    <source>
        <dbReference type="ARBA" id="ARBA00022475"/>
    </source>
</evidence>
<dbReference type="SMART" id="SM00382">
    <property type="entry name" value="AAA"/>
    <property type="match status" value="1"/>
</dbReference>
<dbReference type="PROSITE" id="PS50893">
    <property type="entry name" value="ABC_TRANSPORTER_2"/>
    <property type="match status" value="1"/>
</dbReference>
<dbReference type="GO" id="GO:0022857">
    <property type="term" value="F:transmembrane transporter activity"/>
    <property type="evidence" value="ECO:0007669"/>
    <property type="project" value="TreeGrafter"/>
</dbReference>
<comment type="function">
    <text evidence="9">Part of the ABC transporter FtsEX involved in cellular division.</text>
</comment>
<dbReference type="FunFam" id="3.40.50.300:FF:000056">
    <property type="entry name" value="Cell division ATP-binding protein FtsE"/>
    <property type="match status" value="1"/>
</dbReference>
<proteinExistence type="inferred from homology"/>
<comment type="subcellular location">
    <subcellularLocation>
        <location evidence="9">Cell membrane</location>
        <topology evidence="9">Peripheral membrane protein</topology>
        <orientation evidence="9">Cytoplasmic side</orientation>
    </subcellularLocation>
</comment>
<evidence type="ECO:0000256" key="7">
    <source>
        <dbReference type="ARBA" id="ARBA00023136"/>
    </source>
</evidence>
<name>A0A2N0UUX9_9FIRM</name>
<dbReference type="InterPro" id="IPR015854">
    <property type="entry name" value="ABC_transpr_LolD-like"/>
</dbReference>
<keyword evidence="5 9" id="KW-0547">Nucleotide-binding</keyword>
<dbReference type="SUPFAM" id="SSF52540">
    <property type="entry name" value="P-loop containing nucleoside triphosphate hydrolases"/>
    <property type="match status" value="1"/>
</dbReference>
<organism evidence="12 13">
    <name type="scientific">Ruminococcus bromii</name>
    <dbReference type="NCBI Taxonomy" id="40518"/>
    <lineage>
        <taxon>Bacteria</taxon>
        <taxon>Bacillati</taxon>
        <taxon>Bacillota</taxon>
        <taxon>Clostridia</taxon>
        <taxon>Eubacteriales</taxon>
        <taxon>Oscillospiraceae</taxon>
        <taxon>Ruminococcus</taxon>
    </lineage>
</organism>
<feature type="compositionally biased region" description="Acidic residues" evidence="10">
    <location>
        <begin position="228"/>
        <end position="242"/>
    </location>
</feature>
<gene>
    <name evidence="9 12" type="primary">ftsE</name>
    <name evidence="12" type="ORF">RBATCC27255_00941</name>
</gene>
<dbReference type="PANTHER" id="PTHR24220:SF470">
    <property type="entry name" value="CELL DIVISION ATP-BINDING PROTEIN FTSE"/>
    <property type="match status" value="1"/>
</dbReference>
<feature type="region of interest" description="Disordered" evidence="10">
    <location>
        <begin position="225"/>
        <end position="254"/>
    </location>
</feature>
<dbReference type="GO" id="GO:0016887">
    <property type="term" value="F:ATP hydrolysis activity"/>
    <property type="evidence" value="ECO:0007669"/>
    <property type="project" value="InterPro"/>
</dbReference>
<dbReference type="Proteomes" id="UP000233425">
    <property type="component" value="Unassembled WGS sequence"/>
</dbReference>
<dbReference type="GO" id="GO:0005524">
    <property type="term" value="F:ATP binding"/>
    <property type="evidence" value="ECO:0007669"/>
    <property type="project" value="UniProtKB-UniRule"/>
</dbReference>
<dbReference type="Pfam" id="PF00005">
    <property type="entry name" value="ABC_tran"/>
    <property type="match status" value="1"/>
</dbReference>
<dbReference type="Gene3D" id="3.40.50.300">
    <property type="entry name" value="P-loop containing nucleotide triphosphate hydrolases"/>
    <property type="match status" value="1"/>
</dbReference>
<comment type="subunit">
    <text evidence="9">Homodimer. Forms a membrane-associated complex with FtsX.</text>
</comment>
<dbReference type="EMBL" id="NNSR01000045">
    <property type="protein sequence ID" value="PKD30810.1"/>
    <property type="molecule type" value="Genomic_DNA"/>
</dbReference>
<dbReference type="AlphaFoldDB" id="A0A2N0UUX9"/>
<keyword evidence="13" id="KW-1185">Reference proteome</keyword>
<keyword evidence="3 9" id="KW-1003">Cell membrane</keyword>
<dbReference type="InterPro" id="IPR003439">
    <property type="entry name" value="ABC_transporter-like_ATP-bd"/>
</dbReference>
<dbReference type="InterPro" id="IPR017871">
    <property type="entry name" value="ABC_transporter-like_CS"/>
</dbReference>
<evidence type="ECO:0000256" key="10">
    <source>
        <dbReference type="SAM" id="MobiDB-lite"/>
    </source>
</evidence>
<evidence type="ECO:0000256" key="1">
    <source>
        <dbReference type="ARBA" id="ARBA00005417"/>
    </source>
</evidence>
<dbReference type="InterPro" id="IPR003593">
    <property type="entry name" value="AAA+_ATPase"/>
</dbReference>
<dbReference type="InterPro" id="IPR027417">
    <property type="entry name" value="P-loop_NTPase"/>
</dbReference>
<keyword evidence="6 9" id="KW-0067">ATP-binding</keyword>
<dbReference type="GO" id="GO:0051301">
    <property type="term" value="P:cell division"/>
    <property type="evidence" value="ECO:0007669"/>
    <property type="project" value="UniProtKB-UniRule"/>
</dbReference>
<evidence type="ECO:0000313" key="13">
    <source>
        <dbReference type="Proteomes" id="UP000233425"/>
    </source>
</evidence>
<evidence type="ECO:0000256" key="5">
    <source>
        <dbReference type="ARBA" id="ARBA00022741"/>
    </source>
</evidence>
<dbReference type="PROSITE" id="PS00211">
    <property type="entry name" value="ABC_TRANSPORTER_1"/>
    <property type="match status" value="1"/>
</dbReference>
<evidence type="ECO:0000313" key="12">
    <source>
        <dbReference type="EMBL" id="PKD30810.1"/>
    </source>
</evidence>
<evidence type="ECO:0000256" key="6">
    <source>
        <dbReference type="ARBA" id="ARBA00022840"/>
    </source>
</evidence>
<sequence length="254" mass="28389">MIDFINVSKTYPNGTHALYGITLSIDKGEFVFIVGASGAGKSTFLKLIMHEEIPTSGKIVINDTDVTKLKRSKVPYMRRHMGIVFQDFRLIDKMNVFDNVAFAMRAVGKPSAVIKKRVPYVLELVGLKDKMKNRPSELSGGEQQRVSLARALVNNPEIIIADEPTGNVDPEMSHEIIELLNEINATGTTVIVVTHEHDLVREFDRRVVVLDHGKIKSDTKDLFVKDDYTDDYGDDSGEEENTPDYPDNAVVVPE</sequence>
<evidence type="ECO:0000256" key="4">
    <source>
        <dbReference type="ARBA" id="ARBA00022618"/>
    </source>
</evidence>
<comment type="similarity">
    <text evidence="1 9">Belongs to the ABC transporter superfamily.</text>
</comment>